<keyword evidence="2" id="KW-0472">Membrane</keyword>
<keyword evidence="5" id="KW-1185">Reference proteome</keyword>
<name>A0A5B1LFF3_9ACTN</name>
<organism evidence="4 5">
    <name type="scientific">Nocardioides humilatus</name>
    <dbReference type="NCBI Taxonomy" id="2607660"/>
    <lineage>
        <taxon>Bacteria</taxon>
        <taxon>Bacillati</taxon>
        <taxon>Actinomycetota</taxon>
        <taxon>Actinomycetes</taxon>
        <taxon>Propionibacteriales</taxon>
        <taxon>Nocardioidaceae</taxon>
        <taxon>Nocardioides</taxon>
    </lineage>
</organism>
<comment type="caution">
    <text evidence="4">The sequence shown here is derived from an EMBL/GenBank/DDBJ whole genome shotgun (WGS) entry which is preliminary data.</text>
</comment>
<keyword evidence="2" id="KW-0812">Transmembrane</keyword>
<proteinExistence type="predicted"/>
<feature type="transmembrane region" description="Helical" evidence="2">
    <location>
        <begin position="290"/>
        <end position="315"/>
    </location>
</feature>
<feature type="domain" description="Protein kinase" evidence="3">
    <location>
        <begin position="2"/>
        <end position="196"/>
    </location>
</feature>
<keyword evidence="2" id="KW-1133">Transmembrane helix</keyword>
<reference evidence="4 5" key="1">
    <citation type="submission" date="2019-09" db="EMBL/GenBank/DDBJ databases">
        <title>Nocardioides panacisoli sp. nov., isolated from the soil of a ginseng field.</title>
        <authorList>
            <person name="Cho C."/>
        </authorList>
    </citation>
    <scope>NUCLEOTIDE SEQUENCE [LARGE SCALE GENOMIC DNA]</scope>
    <source>
        <strain evidence="4 5">BN130099</strain>
    </source>
</reference>
<dbReference type="SUPFAM" id="SSF56112">
    <property type="entry name" value="Protein kinase-like (PK-like)"/>
    <property type="match status" value="1"/>
</dbReference>
<dbReference type="SMART" id="SM00220">
    <property type="entry name" value="S_TKc"/>
    <property type="match status" value="1"/>
</dbReference>
<evidence type="ECO:0000256" key="2">
    <source>
        <dbReference type="SAM" id="Phobius"/>
    </source>
</evidence>
<dbReference type="AlphaFoldDB" id="A0A5B1LFF3"/>
<evidence type="ECO:0000313" key="4">
    <source>
        <dbReference type="EMBL" id="KAA1419392.1"/>
    </source>
</evidence>
<accession>A0A5B1LFF3</accession>
<evidence type="ECO:0000259" key="3">
    <source>
        <dbReference type="SMART" id="SM00220"/>
    </source>
</evidence>
<dbReference type="EMBL" id="VUJV01000003">
    <property type="protein sequence ID" value="KAA1419392.1"/>
    <property type="molecule type" value="Genomic_DNA"/>
</dbReference>
<dbReference type="InterPro" id="IPR011009">
    <property type="entry name" value="Kinase-like_dom_sf"/>
</dbReference>
<dbReference type="Proteomes" id="UP000325003">
    <property type="component" value="Unassembled WGS sequence"/>
</dbReference>
<dbReference type="RefSeq" id="WP_149728726.1">
    <property type="nucleotide sequence ID" value="NZ_VUJV01000003.1"/>
</dbReference>
<dbReference type="GO" id="GO:0004672">
    <property type="term" value="F:protein kinase activity"/>
    <property type="evidence" value="ECO:0007669"/>
    <property type="project" value="InterPro"/>
</dbReference>
<dbReference type="Gene3D" id="1.10.510.10">
    <property type="entry name" value="Transferase(Phosphotransferase) domain 1"/>
    <property type="match status" value="2"/>
</dbReference>
<evidence type="ECO:0000313" key="5">
    <source>
        <dbReference type="Proteomes" id="UP000325003"/>
    </source>
</evidence>
<dbReference type="GO" id="GO:0005524">
    <property type="term" value="F:ATP binding"/>
    <property type="evidence" value="ECO:0007669"/>
    <property type="project" value="InterPro"/>
</dbReference>
<protein>
    <recommendedName>
        <fullName evidence="3">Protein kinase domain-containing protein</fullName>
    </recommendedName>
</protein>
<sequence>MTVLEITNYGRNTLRRLRLEARILDASLQPRLAPAYELDPNAPTATLVTELLPDLTLDDLVSISPLPAAAALHALRDVAATLHAMHECGLVHGALRPAGVFILPDGRAALARPDAVPEGAGATRQAAVWADSYGFAVLAFELLTGIHPLDLTNGSAMTPSLASLPPRAATVLKRALTTTPARRPLPLELIGALEAIPAERWASNHLKQTPAHPLAPPLDALPTPPAPAVEPPVDAVPEVQPLAPPDPMPVVSPEEVVAAPEGPPSREAPALVAVAVIAPAPRKRSVFRRIVAIFTGLVALLTVLTGGAAGAWLLFSPATATDPMPGPPQVERMALSITPPQANCPRAAMHLSATIVTDGGEGPLVVRWVLPDGTVADTQSLMAMEGQRVLRTSFDLRLSGRREIVGRVRATVTPTNTQASVPLRYLCASERSGRSRSI</sequence>
<feature type="region of interest" description="Disordered" evidence="1">
    <location>
        <begin position="208"/>
        <end position="230"/>
    </location>
</feature>
<reference evidence="4 5" key="2">
    <citation type="submission" date="2019-09" db="EMBL/GenBank/DDBJ databases">
        <authorList>
            <person name="Jin C."/>
        </authorList>
    </citation>
    <scope>NUCLEOTIDE SEQUENCE [LARGE SCALE GENOMIC DNA]</scope>
    <source>
        <strain evidence="4 5">BN130099</strain>
    </source>
</reference>
<dbReference type="InterPro" id="IPR000719">
    <property type="entry name" value="Prot_kinase_dom"/>
</dbReference>
<gene>
    <name evidence="4" type="ORF">F0U44_13230</name>
</gene>
<evidence type="ECO:0000256" key="1">
    <source>
        <dbReference type="SAM" id="MobiDB-lite"/>
    </source>
</evidence>